<dbReference type="EMBL" id="JAFIDN010000007">
    <property type="protein sequence ID" value="MBP3192989.1"/>
    <property type="molecule type" value="Genomic_DNA"/>
</dbReference>
<accession>A0A8J7RSJ7</accession>
<comment type="caution">
    <text evidence="1">The sequence shown here is derived from an EMBL/GenBank/DDBJ whole genome shotgun (WGS) entry which is preliminary data.</text>
</comment>
<evidence type="ECO:0000313" key="2">
    <source>
        <dbReference type="Proteomes" id="UP000673975"/>
    </source>
</evidence>
<sequence length="162" mass="19337">MNKRTFNTTFRKLIFEFYEEHDNSEVDITRCMTLAIRLARLVKDYDNLLWLELCMMDLTDSDKRSYYEFSNHSDSELFSRQRQNALQKLKHIKSCPNEMIQNWSVEALTAITMDIERNSWDDEDNQAVRMHDLADNCKTVIRQMKKAAYAYVAGLEERFAER</sequence>
<gene>
    <name evidence="1" type="ORF">NATSA_09975</name>
</gene>
<evidence type="ECO:0000313" key="1">
    <source>
        <dbReference type="EMBL" id="MBP3192989.1"/>
    </source>
</evidence>
<protein>
    <submittedName>
        <fullName evidence="1">Uncharacterized protein</fullName>
    </submittedName>
</protein>
<dbReference type="AlphaFoldDB" id="A0A8J7RSJ7"/>
<dbReference type="RefSeq" id="WP_210512201.1">
    <property type="nucleotide sequence ID" value="NZ_JAFIDN010000007.1"/>
</dbReference>
<name>A0A8J7RSJ7_9BACT</name>
<keyword evidence="2" id="KW-1185">Reference proteome</keyword>
<proteinExistence type="predicted"/>
<organism evidence="1 2">
    <name type="scientific">Natronogracilivirga saccharolytica</name>
    <dbReference type="NCBI Taxonomy" id="2812953"/>
    <lineage>
        <taxon>Bacteria</taxon>
        <taxon>Pseudomonadati</taxon>
        <taxon>Balneolota</taxon>
        <taxon>Balneolia</taxon>
        <taxon>Balneolales</taxon>
        <taxon>Cyclonatronaceae</taxon>
        <taxon>Natronogracilivirga</taxon>
    </lineage>
</organism>
<dbReference type="Proteomes" id="UP000673975">
    <property type="component" value="Unassembled WGS sequence"/>
</dbReference>
<reference evidence="1" key="1">
    <citation type="submission" date="2021-02" db="EMBL/GenBank/DDBJ databases">
        <title>Natronogracilivirga saccharolytica gen. nov. sp. nov. a new anaerobic, haloalkiliphilic carbohydrate-fermenting bacterium from soda lake and proposing of Cyclonatronumiaceae fam. nov. in the phylum Balneolaeota.</title>
        <authorList>
            <person name="Zhilina T.N."/>
            <person name="Sorokin D.Y."/>
            <person name="Zavarzina D.G."/>
            <person name="Toshchakov S.V."/>
            <person name="Kublanov I.V."/>
        </authorList>
    </citation>
    <scope>NUCLEOTIDE SEQUENCE</scope>
    <source>
        <strain evidence="1">Z-1702</strain>
    </source>
</reference>